<protein>
    <recommendedName>
        <fullName evidence="3">DUF2525 domain-containing protein</fullName>
    </recommendedName>
</protein>
<dbReference type="RefSeq" id="WP_094121699.1">
    <property type="nucleotide sequence ID" value="NZ_MLFN01000058.1"/>
</dbReference>
<organism evidence="1 2">
    <name type="scientific">Pantoea conspicua</name>
    <dbReference type="NCBI Taxonomy" id="472705"/>
    <lineage>
        <taxon>Bacteria</taxon>
        <taxon>Pseudomonadati</taxon>
        <taxon>Pseudomonadota</taxon>
        <taxon>Gammaproteobacteria</taxon>
        <taxon>Enterobacterales</taxon>
        <taxon>Erwiniaceae</taxon>
        <taxon>Pantoea</taxon>
    </lineage>
</organism>
<comment type="caution">
    <text evidence="1">The sequence shown here is derived from an EMBL/GenBank/DDBJ whole genome shotgun (WGS) entry which is preliminary data.</text>
</comment>
<dbReference type="InterPro" id="IPR019669">
    <property type="entry name" value="Uncharacterised_YodD"/>
</dbReference>
<gene>
    <name evidence="1" type="ORF">HA41_16280</name>
</gene>
<reference evidence="1 2" key="1">
    <citation type="journal article" date="2017" name="Antonie Van Leeuwenhoek">
        <title>Phylogenomic resolution of the bacterial genus Pantoea and its relationship with Erwinia and Tatumella.</title>
        <authorList>
            <person name="Palmer M."/>
            <person name="Steenkamp E.T."/>
            <person name="Coetzee M.P."/>
            <person name="Chan W.Y."/>
            <person name="van Zyl E."/>
            <person name="De Maayer P."/>
            <person name="Coutinho T.A."/>
            <person name="Blom J."/>
            <person name="Smits T.H."/>
            <person name="Duffy B."/>
            <person name="Venter S.N."/>
        </authorList>
    </citation>
    <scope>NUCLEOTIDE SEQUENCE [LARGE SCALE GENOMIC DNA]</scope>
    <source>
        <strain evidence="1 2">LMG 24534</strain>
    </source>
</reference>
<name>A0A1X1BST7_9GAMM</name>
<dbReference type="Proteomes" id="UP000193933">
    <property type="component" value="Unassembled WGS sequence"/>
</dbReference>
<dbReference type="Pfam" id="PF10733">
    <property type="entry name" value="DUF2525"/>
    <property type="match status" value="1"/>
</dbReference>
<evidence type="ECO:0000313" key="2">
    <source>
        <dbReference type="Proteomes" id="UP000193933"/>
    </source>
</evidence>
<evidence type="ECO:0000313" key="1">
    <source>
        <dbReference type="EMBL" id="ORM51192.1"/>
    </source>
</evidence>
<keyword evidence="2" id="KW-1185">Reference proteome</keyword>
<dbReference type="OrthoDB" id="6433496at2"/>
<proteinExistence type="predicted"/>
<sequence>MRDEKQIIGTQHSAMTMDVDRLLEAIQAGNAGEIQESMAHGPQPKLNVEPRLLHRGTELADTFEMEIGDCRSCEVHR</sequence>
<dbReference type="EMBL" id="MLFN01000058">
    <property type="protein sequence ID" value="ORM51192.1"/>
    <property type="molecule type" value="Genomic_DNA"/>
</dbReference>
<dbReference type="AlphaFoldDB" id="A0A1X1BST7"/>
<evidence type="ECO:0008006" key="3">
    <source>
        <dbReference type="Google" id="ProtNLM"/>
    </source>
</evidence>
<accession>A0A1X1BST7</accession>